<dbReference type="KEGG" id="ptm:GSPATT00038769001"/>
<evidence type="ECO:0000313" key="2">
    <source>
        <dbReference type="EMBL" id="CAK62704.1"/>
    </source>
</evidence>
<dbReference type="Proteomes" id="UP000000600">
    <property type="component" value="Unassembled WGS sequence"/>
</dbReference>
<keyword evidence="4" id="KW-1185">Reference proteome</keyword>
<evidence type="ECO:0000313" key="4">
    <source>
        <dbReference type="Proteomes" id="UP000000600"/>
    </source>
</evidence>
<organism evidence="2 4">
    <name type="scientific">Paramecium tetraurelia</name>
    <dbReference type="NCBI Taxonomy" id="5888"/>
    <lineage>
        <taxon>Eukaryota</taxon>
        <taxon>Sar</taxon>
        <taxon>Alveolata</taxon>
        <taxon>Ciliophora</taxon>
        <taxon>Intramacronucleata</taxon>
        <taxon>Oligohymenophorea</taxon>
        <taxon>Peniculida</taxon>
        <taxon>Parameciidae</taxon>
        <taxon>Paramecium</taxon>
    </lineage>
</organism>
<dbReference type="EMBL" id="CT868020">
    <property type="protein sequence ID" value="CAK62704.1"/>
    <property type="molecule type" value="Genomic_DNA"/>
</dbReference>
<dbReference type="AlphaFoldDB" id="A0BVY7"/>
<keyword evidence="1" id="KW-0812">Transmembrane</keyword>
<dbReference type="InParanoid" id="A0BVY7"/>
<dbReference type="EMBL" id="CT868125">
    <property type="protein sequence ID" value="CAK72500.1"/>
    <property type="molecule type" value="Genomic_DNA"/>
</dbReference>
<keyword evidence="1" id="KW-1133">Transmembrane helix</keyword>
<reference evidence="2" key="2">
    <citation type="submission" date="2006-03" db="EMBL/GenBank/DDBJ databases">
        <authorList>
            <consortium name="Genoscope"/>
        </authorList>
    </citation>
    <scope>NUCLEOTIDE SEQUENCE</scope>
    <source>
        <strain evidence="2">Stock d4-2</strain>
    </source>
</reference>
<feature type="transmembrane region" description="Helical" evidence="1">
    <location>
        <begin position="168"/>
        <end position="188"/>
    </location>
</feature>
<evidence type="ECO:0000313" key="3">
    <source>
        <dbReference type="EMBL" id="CAK72500.1"/>
    </source>
</evidence>
<feature type="transmembrane region" description="Helical" evidence="1">
    <location>
        <begin position="56"/>
        <end position="78"/>
    </location>
</feature>
<sequence>MSDFLILKKFLKRYKNFEQAQYNFSFNLQFTQVKQVVNKKIRQIKSMPEFLTKQDIIFFNSYMFSFLQLILFFLNNFGQIEQNKLESYHGFFVLLLIMQSLGYKFNCSSFIYYVLDLEIELLSIFQSPKQIINQNRYSLKQGNFSVIGIELQTMIQHSITELNIIQEYIQFSLLLIIFTQVSKGLLYFKHMSIAFMMILICNLN</sequence>
<keyword evidence="1" id="KW-0472">Membrane</keyword>
<dbReference type="RefSeq" id="XP_001430102.1">
    <property type="nucleotide sequence ID" value="XM_001430065.1"/>
</dbReference>
<protein>
    <submittedName>
        <fullName evidence="2">Chromosome undetermined scaffold_130, whole genome shotgun sequence</fullName>
    </submittedName>
    <submittedName>
        <fullName evidence="3">Chromosome undetermined scaffold_225, whole genome shotgun sequence</fullName>
    </submittedName>
</protein>
<evidence type="ECO:0000256" key="1">
    <source>
        <dbReference type="SAM" id="Phobius"/>
    </source>
</evidence>
<dbReference type="KEGG" id="ptm:GSPATT00032556001"/>
<reference evidence="2 4" key="1">
    <citation type="journal article" date="2006" name="Nature">
        <title>Global trends of whole-genome duplications revealed by the ciliate Paramecium tetraurelia.</title>
        <authorList>
            <consortium name="Genoscope"/>
            <person name="Aury J.-M."/>
            <person name="Jaillon O."/>
            <person name="Duret L."/>
            <person name="Noel B."/>
            <person name="Jubin C."/>
            <person name="Porcel B.M."/>
            <person name="Segurens B."/>
            <person name="Daubin V."/>
            <person name="Anthouard V."/>
            <person name="Aiach N."/>
            <person name="Arnaiz O."/>
            <person name="Billaut A."/>
            <person name="Beisson J."/>
            <person name="Blanc I."/>
            <person name="Bouhouche K."/>
            <person name="Camara F."/>
            <person name="Duharcourt S."/>
            <person name="Guigo R."/>
            <person name="Gogendeau D."/>
            <person name="Katinka M."/>
            <person name="Keller A.-M."/>
            <person name="Kissmehl R."/>
            <person name="Klotz C."/>
            <person name="Koll F."/>
            <person name="Le Moue A."/>
            <person name="Lepere C."/>
            <person name="Malinsky S."/>
            <person name="Nowacki M."/>
            <person name="Nowak J.K."/>
            <person name="Plattner H."/>
            <person name="Poulain J."/>
            <person name="Ruiz F."/>
            <person name="Serrano V."/>
            <person name="Zagulski M."/>
            <person name="Dessen P."/>
            <person name="Betermier M."/>
            <person name="Weissenbach J."/>
            <person name="Scarpelli C."/>
            <person name="Schachter V."/>
            <person name="Sperling L."/>
            <person name="Meyer E."/>
            <person name="Cohen J."/>
            <person name="Wincker P."/>
        </authorList>
    </citation>
    <scope>NUCLEOTIDE SEQUENCE [LARGE SCALE GENOMIC DNA]</scope>
    <source>
        <strain evidence="2 4">Stock d4-2</strain>
    </source>
</reference>
<proteinExistence type="predicted"/>
<name>A0BVY7_PARTE</name>
<dbReference type="HOGENOM" id="CLU_1345464_0_0_1"/>
<feature type="transmembrane region" description="Helical" evidence="1">
    <location>
        <begin position="90"/>
        <end position="115"/>
    </location>
</feature>
<gene>
    <name evidence="2" type="ORF">GSPATT00032556001</name>
    <name evidence="3" type="ORF">GSPATT00038769001</name>
</gene>
<accession>A0BVY7</accession>
<dbReference type="GeneID" id="5025681"/>
<dbReference type="GeneID" id="5015886"/>
<dbReference type="RefSeq" id="XP_001439897.1">
    <property type="nucleotide sequence ID" value="XM_001439860.1"/>
</dbReference>